<dbReference type="RefSeq" id="WP_263370506.1">
    <property type="nucleotide sequence ID" value="NZ_JAGSYD010000002.1"/>
</dbReference>
<dbReference type="Pfam" id="PF18919">
    <property type="entry name" value="DUF5670"/>
    <property type="match status" value="1"/>
</dbReference>
<keyword evidence="3" id="KW-1185">Reference proteome</keyword>
<dbReference type="Proteomes" id="UP001596391">
    <property type="component" value="Unassembled WGS sequence"/>
</dbReference>
<evidence type="ECO:0000313" key="2">
    <source>
        <dbReference type="EMBL" id="MFC6644116.1"/>
    </source>
</evidence>
<comment type="caution">
    <text evidence="2">The sequence shown here is derived from an EMBL/GenBank/DDBJ whole genome shotgun (WGS) entry which is preliminary data.</text>
</comment>
<proteinExistence type="predicted"/>
<evidence type="ECO:0000313" key="3">
    <source>
        <dbReference type="Proteomes" id="UP001596391"/>
    </source>
</evidence>
<gene>
    <name evidence="2" type="ORF">ACFQBQ_00615</name>
</gene>
<evidence type="ECO:0000256" key="1">
    <source>
        <dbReference type="SAM" id="Phobius"/>
    </source>
</evidence>
<reference evidence="3" key="1">
    <citation type="journal article" date="2019" name="Int. J. Syst. Evol. Microbiol.">
        <title>The Global Catalogue of Microorganisms (GCM) 10K type strain sequencing project: providing services to taxonomists for standard genome sequencing and annotation.</title>
        <authorList>
            <consortium name="The Broad Institute Genomics Platform"/>
            <consortium name="The Broad Institute Genome Sequencing Center for Infectious Disease"/>
            <person name="Wu L."/>
            <person name="Ma J."/>
        </authorList>
    </citation>
    <scope>NUCLEOTIDE SEQUENCE [LARGE SCALE GENOMIC DNA]</scope>
    <source>
        <strain evidence="3">CGMCC 1.16026</strain>
    </source>
</reference>
<feature type="transmembrane region" description="Helical" evidence="1">
    <location>
        <begin position="26"/>
        <end position="44"/>
    </location>
</feature>
<organism evidence="2 3">
    <name type="scientific">Granulicella cerasi</name>
    <dbReference type="NCBI Taxonomy" id="741063"/>
    <lineage>
        <taxon>Bacteria</taxon>
        <taxon>Pseudomonadati</taxon>
        <taxon>Acidobacteriota</taxon>
        <taxon>Terriglobia</taxon>
        <taxon>Terriglobales</taxon>
        <taxon>Acidobacteriaceae</taxon>
        <taxon>Granulicella</taxon>
    </lineage>
</organism>
<keyword evidence="1" id="KW-1133">Transmembrane helix</keyword>
<dbReference type="InterPro" id="IPR043727">
    <property type="entry name" value="Lmo0937-like"/>
</dbReference>
<accession>A0ABW1Z3H9</accession>
<dbReference type="NCBIfam" id="NF033488">
    <property type="entry name" value="lmo0937_fam_TM"/>
    <property type="match status" value="1"/>
</dbReference>
<protein>
    <submittedName>
        <fullName evidence="2">Lmo0937 family membrane protein</fullName>
    </submittedName>
</protein>
<dbReference type="EMBL" id="JBHSWI010000001">
    <property type="protein sequence ID" value="MFC6644116.1"/>
    <property type="molecule type" value="Genomic_DNA"/>
</dbReference>
<keyword evidence="1" id="KW-0472">Membrane</keyword>
<sequence length="48" mass="5382">MFLLLALILVILWAGGFFVMHVSSLFIHLLIIFAVISLIFHLLGGRKS</sequence>
<keyword evidence="1" id="KW-0812">Transmembrane</keyword>
<name>A0ABW1Z3H9_9BACT</name>